<keyword evidence="4 9" id="KW-0812">Transmembrane</keyword>
<organism evidence="11">
    <name type="scientific">Meloidogyne enterolobii</name>
    <name type="common">Root-knot nematode worm</name>
    <name type="synonym">Meloidogyne mayaguensis</name>
    <dbReference type="NCBI Taxonomy" id="390850"/>
    <lineage>
        <taxon>Eukaryota</taxon>
        <taxon>Metazoa</taxon>
        <taxon>Ecdysozoa</taxon>
        <taxon>Nematoda</taxon>
        <taxon>Chromadorea</taxon>
        <taxon>Rhabditida</taxon>
        <taxon>Tylenchina</taxon>
        <taxon>Tylenchomorpha</taxon>
        <taxon>Tylenchoidea</taxon>
        <taxon>Meloidogynidae</taxon>
        <taxon>Meloidogyninae</taxon>
        <taxon>Meloidogyne</taxon>
    </lineage>
</organism>
<dbReference type="PANTHER" id="PTHR42829:SF2">
    <property type="entry name" value="NADH-UBIQUINONE OXIDOREDUCTASE CHAIN 5"/>
    <property type="match status" value="1"/>
</dbReference>
<feature type="transmembrane region" description="Helical" evidence="9">
    <location>
        <begin position="375"/>
        <end position="397"/>
    </location>
</feature>
<protein>
    <recommendedName>
        <fullName evidence="3">NADH:ubiquinone reductase (H(+)-translocating)</fullName>
        <ecNumber evidence="3">7.1.1.2</ecNumber>
    </recommendedName>
    <alternativeName>
        <fullName evidence="7">NADH dehydrogenase subunit 5</fullName>
    </alternativeName>
</protein>
<feature type="transmembrane region" description="Helical" evidence="9">
    <location>
        <begin position="203"/>
        <end position="226"/>
    </location>
</feature>
<evidence type="ECO:0000313" key="11">
    <source>
        <dbReference type="EMBL" id="AJK90859.1"/>
    </source>
</evidence>
<reference evidence="11" key="1">
    <citation type="journal article" date="2015" name="Gene">
        <title>Mitochondrial genome plasticity among species of the nematode genus Meloidogyne (Nematoda: Tylenchina).</title>
        <authorList>
            <person name="Humphreys-Pereira D.A."/>
            <person name="Elling A.A."/>
        </authorList>
    </citation>
    <scope>NUCLEOTIDE SEQUENCE</scope>
</reference>
<dbReference type="EMBL" id="KP202351">
    <property type="protein sequence ID" value="AJK90859.1"/>
    <property type="molecule type" value="Genomic_DNA"/>
</dbReference>
<evidence type="ECO:0000256" key="5">
    <source>
        <dbReference type="ARBA" id="ARBA00022989"/>
    </source>
</evidence>
<evidence type="ECO:0000256" key="7">
    <source>
        <dbReference type="ARBA" id="ARBA00031027"/>
    </source>
</evidence>
<sequence>LMVMIFLLNKLSMYFEFYFCLMFFGLSINYFDFFFSLFLVLIFFLVLLFSLFYMNNYLFYMYYMFVSFCFLLMMLMLNFVYGFHLLFFVWDMLGLVSFFLVKFYLNWESLSGSLSTIFSNRVGDFFLIYFFCSEYMFSLSLMSIFGLMFLFLSCMTKSSQFPFFGWLVKAMVAPTPVSSLVHSSTLVVSGCFLMYIFFENYNFNFMLLLMLISILGMILSLLLSLFEVDMKKMVAYSTMSQVSLIFLFFSFEWFFWSLMYLINHALFKSLLFLLVGSKIYYEKGNQDLRYNKSGDYYYVFVIFMICYFSLSGMMFSSGMMIKDNVLDMISMKHDLGLLLLFLFFCYLGTMIYSFKFMYMFMKNNIIFYMNFSYKNLLSMLILSFFSYYFLMFVLGNFCFLNSSLNEEYIFWMWLIFNYCYYFIINLSILIFNEKFLGVWMFKMSSFSMILMNLDIFMLFLIFGLELFLEYIILLSKKLMLFLKYLFYFIFFLV</sequence>
<dbReference type="PRINTS" id="PR01434">
    <property type="entry name" value="NADHDHGNASE5"/>
</dbReference>
<comment type="catalytic activity">
    <reaction evidence="8">
        <text>a ubiquinone + NADH + 5 H(+)(in) = a ubiquinol + NAD(+) + 4 H(+)(out)</text>
        <dbReference type="Rhea" id="RHEA:29091"/>
        <dbReference type="Rhea" id="RHEA-COMP:9565"/>
        <dbReference type="Rhea" id="RHEA-COMP:9566"/>
        <dbReference type="ChEBI" id="CHEBI:15378"/>
        <dbReference type="ChEBI" id="CHEBI:16389"/>
        <dbReference type="ChEBI" id="CHEBI:17976"/>
        <dbReference type="ChEBI" id="CHEBI:57540"/>
        <dbReference type="ChEBI" id="CHEBI:57945"/>
        <dbReference type="EC" id="7.1.1.2"/>
    </reaction>
</comment>
<feature type="non-terminal residue" evidence="11">
    <location>
        <position position="1"/>
    </location>
</feature>
<accession>A0A0C5B164</accession>
<dbReference type="GO" id="GO:0003954">
    <property type="term" value="F:NADH dehydrogenase activity"/>
    <property type="evidence" value="ECO:0007669"/>
    <property type="project" value="TreeGrafter"/>
</dbReference>
<evidence type="ECO:0000256" key="9">
    <source>
        <dbReference type="SAM" id="Phobius"/>
    </source>
</evidence>
<dbReference type="Pfam" id="PF00361">
    <property type="entry name" value="Proton_antipo_M"/>
    <property type="match status" value="1"/>
</dbReference>
<dbReference type="EC" id="7.1.1.2" evidence="3"/>
<feature type="transmembrane region" description="Helical" evidence="9">
    <location>
        <begin position="335"/>
        <end position="354"/>
    </location>
</feature>
<feature type="transmembrane region" description="Helical" evidence="9">
    <location>
        <begin position="125"/>
        <end position="152"/>
    </location>
</feature>
<keyword evidence="5 9" id="KW-1133">Transmembrane helix</keyword>
<dbReference type="CTD" id="4540"/>
<dbReference type="AlphaFoldDB" id="A0A0C5B164"/>
<feature type="transmembrane region" description="Helical" evidence="9">
    <location>
        <begin position="409"/>
        <end position="431"/>
    </location>
</feature>
<keyword evidence="11" id="KW-0496">Mitochondrion</keyword>
<feature type="transmembrane region" description="Helical" evidence="9">
    <location>
        <begin position="164"/>
        <end position="197"/>
    </location>
</feature>
<evidence type="ECO:0000259" key="10">
    <source>
        <dbReference type="Pfam" id="PF00361"/>
    </source>
</evidence>
<evidence type="ECO:0000256" key="6">
    <source>
        <dbReference type="ARBA" id="ARBA00023136"/>
    </source>
</evidence>
<feature type="domain" description="NADH:quinone oxidoreductase/Mrp antiporter transmembrane" evidence="10">
    <location>
        <begin position="85"/>
        <end position="340"/>
    </location>
</feature>
<feature type="transmembrane region" description="Helical" evidence="9">
    <location>
        <begin position="443"/>
        <end position="464"/>
    </location>
</feature>
<evidence type="ECO:0000256" key="2">
    <source>
        <dbReference type="ARBA" id="ARBA00004141"/>
    </source>
</evidence>
<feature type="transmembrane region" description="Helical" evidence="9">
    <location>
        <begin position="33"/>
        <end position="54"/>
    </location>
</feature>
<feature type="transmembrane region" description="Helical" evidence="9">
    <location>
        <begin position="296"/>
        <end position="315"/>
    </location>
</feature>
<feature type="transmembrane region" description="Helical" evidence="9">
    <location>
        <begin position="60"/>
        <end position="80"/>
    </location>
</feature>
<dbReference type="PANTHER" id="PTHR42829">
    <property type="entry name" value="NADH-UBIQUINONE OXIDOREDUCTASE CHAIN 5"/>
    <property type="match status" value="1"/>
</dbReference>
<evidence type="ECO:0000256" key="3">
    <source>
        <dbReference type="ARBA" id="ARBA00012944"/>
    </source>
</evidence>
<comment type="function">
    <text evidence="1">Core subunit of the mitochondrial membrane respiratory chain NADH dehydrogenase (Complex I) that is believed to belong to the minimal assembly required for catalysis. Complex I functions in the transfer of electrons from NADH to the respiratory chain. The immediate electron acceptor for the enzyme is believed to be ubiquinone.</text>
</comment>
<dbReference type="InterPro" id="IPR001750">
    <property type="entry name" value="ND/Mrp_TM"/>
</dbReference>
<evidence type="ECO:0000256" key="1">
    <source>
        <dbReference type="ARBA" id="ARBA00003257"/>
    </source>
</evidence>
<keyword evidence="6 9" id="KW-0472">Membrane</keyword>
<dbReference type="RefSeq" id="YP_009122975.1">
    <property type="nucleotide sequence ID" value="NC_026555.1"/>
</dbReference>
<feature type="transmembrane region" description="Helical" evidence="9">
    <location>
        <begin position="470"/>
        <end position="492"/>
    </location>
</feature>
<dbReference type="GO" id="GO:0015990">
    <property type="term" value="P:electron transport coupled proton transport"/>
    <property type="evidence" value="ECO:0007669"/>
    <property type="project" value="TreeGrafter"/>
</dbReference>
<dbReference type="GO" id="GO:0016020">
    <property type="term" value="C:membrane"/>
    <property type="evidence" value="ECO:0007669"/>
    <property type="project" value="UniProtKB-SubCell"/>
</dbReference>
<gene>
    <name evidence="11" type="primary">ND5</name>
</gene>
<proteinExistence type="predicted"/>
<dbReference type="GeneID" id="23630469"/>
<dbReference type="InterPro" id="IPR003945">
    <property type="entry name" value="NU5C-like"/>
</dbReference>
<name>A0A0C5B164_MELEN</name>
<evidence type="ECO:0000256" key="8">
    <source>
        <dbReference type="ARBA" id="ARBA00049551"/>
    </source>
</evidence>
<geneLocation type="mitochondrion" evidence="11"/>
<evidence type="ECO:0000256" key="4">
    <source>
        <dbReference type="ARBA" id="ARBA00022692"/>
    </source>
</evidence>
<dbReference type="GO" id="GO:0008137">
    <property type="term" value="F:NADH dehydrogenase (ubiquinone) activity"/>
    <property type="evidence" value="ECO:0007669"/>
    <property type="project" value="UniProtKB-EC"/>
</dbReference>
<comment type="subcellular location">
    <subcellularLocation>
        <location evidence="2">Membrane</location>
        <topology evidence="2">Multi-pass membrane protein</topology>
    </subcellularLocation>
</comment>
<dbReference type="GO" id="GO:0042773">
    <property type="term" value="P:ATP synthesis coupled electron transport"/>
    <property type="evidence" value="ECO:0007669"/>
    <property type="project" value="InterPro"/>
</dbReference>
<feature type="transmembrane region" description="Helical" evidence="9">
    <location>
        <begin position="257"/>
        <end position="275"/>
    </location>
</feature>
<feature type="transmembrane region" description="Helical" evidence="9">
    <location>
        <begin position="6"/>
        <end position="26"/>
    </location>
</feature>
<feature type="transmembrane region" description="Helical" evidence="9">
    <location>
        <begin position="87"/>
        <end position="105"/>
    </location>
</feature>